<keyword evidence="3" id="KW-0067">ATP-binding</keyword>
<keyword evidence="4" id="KW-1185">Reference proteome</keyword>
<dbReference type="EC" id="3.1.-.-" evidence="3"/>
<protein>
    <submittedName>
        <fullName evidence="3">Type II toxin-antitoxin system PemK/MazF family toxin</fullName>
        <ecNumber evidence="3">3.1.-.-</ecNumber>
    </submittedName>
</protein>
<accession>A0ABV1GNP1</accession>
<keyword evidence="3" id="KW-0347">Helicase</keyword>
<dbReference type="GO" id="GO:0016787">
    <property type="term" value="F:hydrolase activity"/>
    <property type="evidence" value="ECO:0007669"/>
    <property type="project" value="UniProtKB-KW"/>
</dbReference>
<gene>
    <name evidence="3" type="ORF">WMO38_06405</name>
</gene>
<dbReference type="GO" id="GO:0004386">
    <property type="term" value="F:helicase activity"/>
    <property type="evidence" value="ECO:0007669"/>
    <property type="project" value="UniProtKB-KW"/>
</dbReference>
<keyword evidence="3" id="KW-0547">Nucleotide-binding</keyword>
<dbReference type="InterPro" id="IPR003477">
    <property type="entry name" value="PemK-like"/>
</dbReference>
<evidence type="ECO:0000256" key="1">
    <source>
        <dbReference type="ARBA" id="ARBA00007521"/>
    </source>
</evidence>
<dbReference type="PANTHER" id="PTHR33988">
    <property type="entry name" value="ENDORIBONUCLEASE MAZF-RELATED"/>
    <property type="match status" value="1"/>
</dbReference>
<name>A0ABV1GNP1_9FIRM</name>
<comment type="caution">
    <text evidence="3">The sequence shown here is derived from an EMBL/GenBank/DDBJ whole genome shotgun (WGS) entry which is preliminary data.</text>
</comment>
<dbReference type="Gene3D" id="2.30.30.110">
    <property type="match status" value="1"/>
</dbReference>
<evidence type="ECO:0000256" key="2">
    <source>
        <dbReference type="ARBA" id="ARBA00022649"/>
    </source>
</evidence>
<comment type="similarity">
    <text evidence="1">Belongs to the PemK/MazF family.</text>
</comment>
<dbReference type="PANTHER" id="PTHR33988:SF2">
    <property type="entry name" value="ENDORIBONUCLEASE MAZF"/>
    <property type="match status" value="1"/>
</dbReference>
<evidence type="ECO:0000313" key="3">
    <source>
        <dbReference type="EMBL" id="MEQ2534746.1"/>
    </source>
</evidence>
<evidence type="ECO:0000313" key="4">
    <source>
        <dbReference type="Proteomes" id="UP001480973"/>
    </source>
</evidence>
<organism evidence="3 4">
    <name type="scientific">Lachnospira intestinalis</name>
    <dbReference type="NCBI Taxonomy" id="3133158"/>
    <lineage>
        <taxon>Bacteria</taxon>
        <taxon>Bacillati</taxon>
        <taxon>Bacillota</taxon>
        <taxon>Clostridia</taxon>
        <taxon>Lachnospirales</taxon>
        <taxon>Lachnospiraceae</taxon>
        <taxon>Lachnospira</taxon>
    </lineage>
</organism>
<proteinExistence type="inferred from homology"/>
<dbReference type="InterPro" id="IPR011067">
    <property type="entry name" value="Plasmid_toxin/cell-grow_inhib"/>
</dbReference>
<dbReference type="Proteomes" id="UP001480973">
    <property type="component" value="Unassembled WGS sequence"/>
</dbReference>
<sequence length="188" mass="21829">MQPKDRKTVRRGEIYSYDFGTTEGSIQSGRRPVLVIQADNFNEKAPTVIVASITTVIKKRYLPSHIILDDRFGLEKPSMVLLEQIQTVNKSSLTDYIGFVEDERIWKQINAAIKQTFGLWFYSLQRTGDIRCLCSKCLKDYMNNPNYIVRRLDPFASEKDRCDKCNNTGWDYIIFDKRSALRDKGVQK</sequence>
<dbReference type="EMBL" id="JBBMES010000005">
    <property type="protein sequence ID" value="MEQ2534746.1"/>
    <property type="molecule type" value="Genomic_DNA"/>
</dbReference>
<keyword evidence="3" id="KW-0378">Hydrolase</keyword>
<dbReference type="Pfam" id="PF02452">
    <property type="entry name" value="PemK_toxin"/>
    <property type="match status" value="1"/>
</dbReference>
<keyword evidence="2" id="KW-1277">Toxin-antitoxin system</keyword>
<dbReference type="SUPFAM" id="SSF50118">
    <property type="entry name" value="Cell growth inhibitor/plasmid maintenance toxic component"/>
    <property type="match status" value="1"/>
</dbReference>
<reference evidence="3 4" key="1">
    <citation type="submission" date="2024-03" db="EMBL/GenBank/DDBJ databases">
        <title>Human intestinal bacterial collection.</title>
        <authorList>
            <person name="Pauvert C."/>
            <person name="Hitch T.C.A."/>
            <person name="Clavel T."/>
        </authorList>
    </citation>
    <scope>NUCLEOTIDE SEQUENCE [LARGE SCALE GENOMIC DNA]</scope>
    <source>
        <strain evidence="3 4">CLA-JM-H10</strain>
    </source>
</reference>